<sequence>MRLKKLAFSGVKLIHGEAHPFSFDWTPQSKGVNVIATDANLAGKSSALQVMLWALRGEPKSLTTTVRDWTQHVHAEFQAGDRHIRVKFDVADGKPDGNIDLINRDGSKIHSLPFTTPESFKAHMNSVMLDALDLEPIATSREVASRETTVMYADGWTSYTGALLFDSDSNALIGDATGTDLAQRLLQVFLGIPWATTLFQARAAKRVTEALVSARKRKLSQFGNQSIAQMEARISEIENLISSGVAREAALGELQTVRERFSALETRVTTLKATTTAVNAEVAAGAAELLAKKRELLELEEEAAASHFLSRLSPTCCPRCTRAFSSSRQKNELTTGECAVCLTKVEDGAEVDHEALKAAAQKAIAKLERELKTARLKADELTEEFEKSRTLLEATADELAELSASGTAQEEQKLRLEAARLEGTLEAIRKLVDADSGEEGDLAILTQATEVAKAEVELAATEILARSGDLIRQLVVRLGMRDVERVVLKRNASVELHKGGSQSSFGGLSPGERLRVRIATVIALLQASQQFGAGRHPGLLVVDSPAKEEMADANVEEMLTALSELAATVDLQLFVAFRGAARALQHFDEDRCLLATGADTLW</sequence>
<protein>
    <submittedName>
        <fullName evidence="2">Uncharacterized protein</fullName>
    </submittedName>
</protein>
<dbReference type="Gene3D" id="3.40.50.300">
    <property type="entry name" value="P-loop containing nucleotide triphosphate hydrolases"/>
    <property type="match status" value="2"/>
</dbReference>
<dbReference type="EMBL" id="PYAL01000003">
    <property type="protein sequence ID" value="RXN90429.1"/>
    <property type="molecule type" value="Genomic_DNA"/>
</dbReference>
<dbReference type="AlphaFoldDB" id="A0A4Q1HKG1"/>
<dbReference type="PANTHER" id="PTHR32114:SF2">
    <property type="entry name" value="ABC TRANSPORTER ABCH.3"/>
    <property type="match status" value="1"/>
</dbReference>
<proteinExistence type="predicted"/>
<evidence type="ECO:0000313" key="3">
    <source>
        <dbReference type="Proteomes" id="UP000290849"/>
    </source>
</evidence>
<dbReference type="PANTHER" id="PTHR32114">
    <property type="entry name" value="ABC TRANSPORTER ABCH.3"/>
    <property type="match status" value="1"/>
</dbReference>
<dbReference type="Proteomes" id="UP000290849">
    <property type="component" value="Unassembled WGS sequence"/>
</dbReference>
<accession>A0A4Q1HKG1</accession>
<gene>
    <name evidence="2" type="ORF">C7R54_13075</name>
</gene>
<organism evidence="2 3">
    <name type="scientific">Achromobacter aloeverae</name>
    <dbReference type="NCBI Taxonomy" id="1750518"/>
    <lineage>
        <taxon>Bacteria</taxon>
        <taxon>Pseudomonadati</taxon>
        <taxon>Pseudomonadota</taxon>
        <taxon>Betaproteobacteria</taxon>
        <taxon>Burkholderiales</taxon>
        <taxon>Alcaligenaceae</taxon>
        <taxon>Achromobacter</taxon>
    </lineage>
</organism>
<reference evidence="2 3" key="1">
    <citation type="journal article" date="2017" name="Int. J. Syst. Evol. Microbiol.">
        <title>Achromobacter aloeverae sp. nov., isolated from the root of Aloe vera (L.) Burm.f.</title>
        <authorList>
            <person name="Kuncharoen N."/>
            <person name="Muramatsu Y."/>
            <person name="Shibata C."/>
            <person name="Kamakura Y."/>
            <person name="Nakagawa Y."/>
            <person name="Tanasupawat S."/>
        </authorList>
    </citation>
    <scope>NUCLEOTIDE SEQUENCE [LARGE SCALE GENOMIC DNA]</scope>
    <source>
        <strain evidence="2 3">AVA-1</strain>
    </source>
</reference>
<evidence type="ECO:0000313" key="2">
    <source>
        <dbReference type="EMBL" id="RXN90429.1"/>
    </source>
</evidence>
<dbReference type="SUPFAM" id="SSF52540">
    <property type="entry name" value="P-loop containing nucleoside triphosphate hydrolases"/>
    <property type="match status" value="1"/>
</dbReference>
<keyword evidence="1" id="KW-0175">Coiled coil</keyword>
<keyword evidence="3" id="KW-1185">Reference proteome</keyword>
<comment type="caution">
    <text evidence="2">The sequence shown here is derived from an EMBL/GenBank/DDBJ whole genome shotgun (WGS) entry which is preliminary data.</text>
</comment>
<name>A0A4Q1HKG1_9BURK</name>
<dbReference type="InterPro" id="IPR027417">
    <property type="entry name" value="P-loop_NTPase"/>
</dbReference>
<evidence type="ECO:0000256" key="1">
    <source>
        <dbReference type="SAM" id="Coils"/>
    </source>
</evidence>
<feature type="coiled-coil region" evidence="1">
    <location>
        <begin position="350"/>
        <end position="431"/>
    </location>
</feature>